<keyword evidence="3" id="KW-1185">Reference proteome</keyword>
<organism evidence="2 3">
    <name type="scientific">Dissostichus mawsoni</name>
    <name type="common">Antarctic cod</name>
    <dbReference type="NCBI Taxonomy" id="36200"/>
    <lineage>
        <taxon>Eukaryota</taxon>
        <taxon>Metazoa</taxon>
        <taxon>Chordata</taxon>
        <taxon>Craniata</taxon>
        <taxon>Vertebrata</taxon>
        <taxon>Euteleostomi</taxon>
        <taxon>Actinopterygii</taxon>
        <taxon>Neopterygii</taxon>
        <taxon>Teleostei</taxon>
        <taxon>Neoteleostei</taxon>
        <taxon>Acanthomorphata</taxon>
        <taxon>Eupercaria</taxon>
        <taxon>Perciformes</taxon>
        <taxon>Notothenioidei</taxon>
        <taxon>Nototheniidae</taxon>
        <taxon>Dissostichus</taxon>
    </lineage>
</organism>
<feature type="region of interest" description="Disordered" evidence="1">
    <location>
        <begin position="190"/>
        <end position="224"/>
    </location>
</feature>
<feature type="compositionally biased region" description="Basic and acidic residues" evidence="1">
    <location>
        <begin position="213"/>
        <end position="224"/>
    </location>
</feature>
<sequence>MGSQVRTECASWVVSEDRVMHRQVRTECCIMGSQVKMKVKMKVMMKMMKGLLHSHSPPPPPLLPPSSSSSDGLSLTMGFISAPPGTASFTRLRPLLATRSNRRLLSTNSWRGREPAMGGFPHHQSLVHEELAARRAVVVLGVDGEAEEQDVHHDLEHRQEAVRHQEGEETHDDERQQPLGLVVDVHEEEAGDLHQRDDEGSLSDGPQVIPDQPEDRRQDGRHREAVLIPENRVNINHVT</sequence>
<name>A0A7J5XQT8_DISMA</name>
<dbReference type="EMBL" id="JAAKFY010000022">
    <property type="protein sequence ID" value="KAF3838937.1"/>
    <property type="molecule type" value="Genomic_DNA"/>
</dbReference>
<proteinExistence type="predicted"/>
<gene>
    <name evidence="2" type="ORF">F7725_010705</name>
</gene>
<feature type="region of interest" description="Disordered" evidence="1">
    <location>
        <begin position="51"/>
        <end position="70"/>
    </location>
</feature>
<dbReference type="Proteomes" id="UP000518266">
    <property type="component" value="Unassembled WGS sequence"/>
</dbReference>
<comment type="caution">
    <text evidence="2">The sequence shown here is derived from an EMBL/GenBank/DDBJ whole genome shotgun (WGS) entry which is preliminary data.</text>
</comment>
<evidence type="ECO:0000256" key="1">
    <source>
        <dbReference type="SAM" id="MobiDB-lite"/>
    </source>
</evidence>
<evidence type="ECO:0000313" key="2">
    <source>
        <dbReference type="EMBL" id="KAF3838937.1"/>
    </source>
</evidence>
<accession>A0A7J5XQT8</accession>
<protein>
    <submittedName>
        <fullName evidence="2">Uncharacterized protein</fullName>
    </submittedName>
</protein>
<dbReference type="AlphaFoldDB" id="A0A7J5XQT8"/>
<evidence type="ECO:0000313" key="3">
    <source>
        <dbReference type="Proteomes" id="UP000518266"/>
    </source>
</evidence>
<reference evidence="2 3" key="1">
    <citation type="submission" date="2020-03" db="EMBL/GenBank/DDBJ databases">
        <title>Dissostichus mawsoni Genome sequencing and assembly.</title>
        <authorList>
            <person name="Park H."/>
        </authorList>
    </citation>
    <scope>NUCLEOTIDE SEQUENCE [LARGE SCALE GENOMIC DNA]</scope>
    <source>
        <strain evidence="2">DM0001</strain>
        <tissue evidence="2">Muscle</tissue>
    </source>
</reference>